<sequence length="388" mass="42727">MEFELKVRPEVLGARLKSARTMNRLTQEAAANALGMARTTVVAIEAGKRQVNTDELRAMAELYGASEIDLLDDGTAPVEMQVQFRSSAPQRGEIDDEALVASMLNRLATSVVQLEALVGMPPPRVDIPFVPLSREEPIEQQAEDAALAVRARLGLGMGPIQDLNALLESELGLRVFERPLPSRVSGAMAFSEAAGGFVLINLKHPIYRRRVTAAHELAHAALRKTGLTVHFEDESFEDREERFCDIFGSCLLMPAVAVRKKAAELKKLVGRFTVRELLTMTLYFNVSMEALVRRMVSLKLLPQGTYERLRADGLSLKHQAAVRDELGLTPEPPSFTARTMLLAAAAHARELLTEQQIASMLELDLLTVRKALDEGHRDGNGETLELVS</sequence>
<dbReference type="SMART" id="SM00530">
    <property type="entry name" value="HTH_XRE"/>
    <property type="match status" value="1"/>
</dbReference>
<dbReference type="PROSITE" id="PS50943">
    <property type="entry name" value="HTH_CROC1"/>
    <property type="match status" value="1"/>
</dbReference>
<comment type="caution">
    <text evidence="3">The sequence shown here is derived from an EMBL/GenBank/DDBJ whole genome shotgun (WGS) entry which is preliminary data.</text>
</comment>
<evidence type="ECO:0000259" key="2">
    <source>
        <dbReference type="PROSITE" id="PS50943"/>
    </source>
</evidence>
<dbReference type="PANTHER" id="PTHR43236">
    <property type="entry name" value="ANTITOXIN HIGA1"/>
    <property type="match status" value="1"/>
</dbReference>
<dbReference type="GO" id="GO:0003677">
    <property type="term" value="F:DNA binding"/>
    <property type="evidence" value="ECO:0007669"/>
    <property type="project" value="InterPro"/>
</dbReference>
<dbReference type="Gene3D" id="1.10.260.40">
    <property type="entry name" value="lambda repressor-like DNA-binding domains"/>
    <property type="match status" value="1"/>
</dbReference>
<evidence type="ECO:0000313" key="3">
    <source>
        <dbReference type="EMBL" id="PMS21104.1"/>
    </source>
</evidence>
<evidence type="ECO:0000256" key="1">
    <source>
        <dbReference type="ARBA" id="ARBA00007227"/>
    </source>
</evidence>
<comment type="similarity">
    <text evidence="1">Belongs to the short-chain fatty acyl-CoA assimilation regulator (ScfR) family.</text>
</comment>
<dbReference type="Pfam" id="PF06114">
    <property type="entry name" value="Peptidase_M78"/>
    <property type="match status" value="1"/>
</dbReference>
<dbReference type="OrthoDB" id="9794834at2"/>
<dbReference type="RefSeq" id="WP_102644845.1">
    <property type="nucleotide sequence ID" value="NZ_PNYA01000006.1"/>
</dbReference>
<feature type="domain" description="HTH cro/C1-type" evidence="2">
    <location>
        <begin position="16"/>
        <end position="70"/>
    </location>
</feature>
<dbReference type="Proteomes" id="UP000235616">
    <property type="component" value="Unassembled WGS sequence"/>
</dbReference>
<evidence type="ECO:0000313" key="4">
    <source>
        <dbReference type="Proteomes" id="UP000235616"/>
    </source>
</evidence>
<dbReference type="InterPro" id="IPR010359">
    <property type="entry name" value="IrrE_HExxH"/>
</dbReference>
<organism evidence="3 4">
    <name type="scientific">Trinickia dabaoshanensis</name>
    <dbReference type="NCBI Taxonomy" id="564714"/>
    <lineage>
        <taxon>Bacteria</taxon>
        <taxon>Pseudomonadati</taxon>
        <taxon>Pseudomonadota</taxon>
        <taxon>Betaproteobacteria</taxon>
        <taxon>Burkholderiales</taxon>
        <taxon>Burkholderiaceae</taxon>
        <taxon>Trinickia</taxon>
    </lineage>
</organism>
<dbReference type="Gene3D" id="1.10.10.2910">
    <property type="match status" value="1"/>
</dbReference>
<dbReference type="EMBL" id="PNYA01000006">
    <property type="protein sequence ID" value="PMS21104.1"/>
    <property type="molecule type" value="Genomic_DNA"/>
</dbReference>
<protein>
    <recommendedName>
        <fullName evidence="2">HTH cro/C1-type domain-containing protein</fullName>
    </recommendedName>
</protein>
<dbReference type="Pfam" id="PF13560">
    <property type="entry name" value="HTH_31"/>
    <property type="match status" value="1"/>
</dbReference>
<dbReference type="PANTHER" id="PTHR43236:SF1">
    <property type="entry name" value="BLL7220 PROTEIN"/>
    <property type="match status" value="1"/>
</dbReference>
<dbReference type="SUPFAM" id="SSF47413">
    <property type="entry name" value="lambda repressor-like DNA-binding domains"/>
    <property type="match status" value="1"/>
</dbReference>
<proteinExistence type="inferred from homology"/>
<dbReference type="CDD" id="cd00093">
    <property type="entry name" value="HTH_XRE"/>
    <property type="match status" value="1"/>
</dbReference>
<name>A0A2N7VVC4_9BURK</name>
<dbReference type="InterPro" id="IPR052345">
    <property type="entry name" value="Rad_response_metalloprotease"/>
</dbReference>
<accession>A0A2N7VVC4</accession>
<dbReference type="InterPro" id="IPR010982">
    <property type="entry name" value="Lambda_DNA-bd_dom_sf"/>
</dbReference>
<gene>
    <name evidence="3" type="ORF">C0Z18_07850</name>
</gene>
<reference evidence="3 4" key="1">
    <citation type="submission" date="2018-01" db="EMBL/GenBank/DDBJ databases">
        <title>Whole genome analyses suggest that Burkholderia sensu lato contains two further novel genera in the rhizoxinica-symbiotica group Mycetohabitans gen. nov., and Trinickia gen. nov.: implications for the evolution of diazotrophy and nodulation in the Burkholderiaceae.</title>
        <authorList>
            <person name="Estrada-de los Santos P."/>
            <person name="Palmer M."/>
            <person name="Chavez-Ramirez B."/>
            <person name="Beukes C."/>
            <person name="Steenkamp E.T."/>
            <person name="Hirsch A.M."/>
            <person name="Manyaka P."/>
            <person name="Maluk M."/>
            <person name="Lafos M."/>
            <person name="Crook M."/>
            <person name="Gross E."/>
            <person name="Simon M.F."/>
            <person name="Bueno dos Reis Junior F."/>
            <person name="Poole P.S."/>
            <person name="Venter S.N."/>
            <person name="James E.K."/>
        </authorList>
    </citation>
    <scope>NUCLEOTIDE SEQUENCE [LARGE SCALE GENOMIC DNA]</scope>
    <source>
        <strain evidence="3 4">GIMN1.004</strain>
    </source>
</reference>
<keyword evidence="4" id="KW-1185">Reference proteome</keyword>
<dbReference type="InterPro" id="IPR001387">
    <property type="entry name" value="Cro/C1-type_HTH"/>
</dbReference>
<dbReference type="AlphaFoldDB" id="A0A2N7VVC4"/>